<evidence type="ECO:0000313" key="1">
    <source>
        <dbReference type="EMBL" id="MCG4529327.1"/>
    </source>
</evidence>
<protein>
    <submittedName>
        <fullName evidence="1">Uncharacterized protein</fullName>
    </submittedName>
</protein>
<organism evidence="1 2">
    <name type="scientific">Intestinimonas massiliensis</name>
    <name type="common">ex Afouda et al. 2020</name>
    <dbReference type="NCBI Taxonomy" id="1673721"/>
    <lineage>
        <taxon>Bacteria</taxon>
        <taxon>Bacillati</taxon>
        <taxon>Bacillota</taxon>
        <taxon>Clostridia</taxon>
        <taxon>Eubacteriales</taxon>
        <taxon>Intestinimonas</taxon>
    </lineage>
</organism>
<name>A0ABS9MER7_9FIRM</name>
<dbReference type="RefSeq" id="WP_238075538.1">
    <property type="nucleotide sequence ID" value="NZ_JAKNJB010000123.1"/>
</dbReference>
<gene>
    <name evidence="1" type="ORF">L0P79_20145</name>
</gene>
<proteinExistence type="predicted"/>
<feature type="non-terminal residue" evidence="1">
    <location>
        <position position="1"/>
    </location>
</feature>
<accession>A0ABS9MER7</accession>
<dbReference type="EMBL" id="JAKNJB010000123">
    <property type="protein sequence ID" value="MCG4529327.1"/>
    <property type="molecule type" value="Genomic_DNA"/>
</dbReference>
<dbReference type="Proteomes" id="UP001200313">
    <property type="component" value="Unassembled WGS sequence"/>
</dbReference>
<comment type="caution">
    <text evidence="1">The sequence shown here is derived from an EMBL/GenBank/DDBJ whole genome shotgun (WGS) entry which is preliminary data.</text>
</comment>
<evidence type="ECO:0000313" key="2">
    <source>
        <dbReference type="Proteomes" id="UP001200313"/>
    </source>
</evidence>
<reference evidence="1 2" key="1">
    <citation type="submission" date="2022-01" db="EMBL/GenBank/DDBJ databases">
        <title>Collection of gut derived symbiotic bacterial strains cultured from healthy donors.</title>
        <authorList>
            <person name="Lin H."/>
            <person name="Kohout C."/>
            <person name="Waligurski E."/>
            <person name="Pamer E.G."/>
        </authorList>
    </citation>
    <scope>NUCLEOTIDE SEQUENCE [LARGE SCALE GENOMIC DNA]</scope>
    <source>
        <strain evidence="1 2">DFI.3.7</strain>
    </source>
</reference>
<sequence>LPILADGAVFSCHCAVLPKIIFWHAICIKPKQNNALIRQERRAPITGVAINMRKPLFYNHLGGIL</sequence>
<keyword evidence="2" id="KW-1185">Reference proteome</keyword>